<evidence type="ECO:0008006" key="2">
    <source>
        <dbReference type="Google" id="ProtNLM"/>
    </source>
</evidence>
<evidence type="ECO:0000313" key="1">
    <source>
        <dbReference type="EMBL" id="CAB4139986.1"/>
    </source>
</evidence>
<organism evidence="1">
    <name type="scientific">uncultured Caudovirales phage</name>
    <dbReference type="NCBI Taxonomy" id="2100421"/>
    <lineage>
        <taxon>Viruses</taxon>
        <taxon>Duplodnaviria</taxon>
        <taxon>Heunggongvirae</taxon>
        <taxon>Uroviricota</taxon>
        <taxon>Caudoviricetes</taxon>
        <taxon>Peduoviridae</taxon>
        <taxon>Maltschvirus</taxon>
        <taxon>Maltschvirus maltsch</taxon>
    </lineage>
</organism>
<dbReference type="EMBL" id="LR796371">
    <property type="protein sequence ID" value="CAB4139986.1"/>
    <property type="molecule type" value="Genomic_DNA"/>
</dbReference>
<reference evidence="1" key="1">
    <citation type="submission" date="2020-04" db="EMBL/GenBank/DDBJ databases">
        <authorList>
            <person name="Chiriac C."/>
            <person name="Salcher M."/>
            <person name="Ghai R."/>
            <person name="Kavagutti S V."/>
        </authorList>
    </citation>
    <scope>NUCLEOTIDE SEQUENCE</scope>
</reference>
<protein>
    <recommendedName>
        <fullName evidence="2">Helix-turn-helix domain containing protein</fullName>
    </recommendedName>
</protein>
<gene>
    <name evidence="1" type="ORF">UFOVP397_22</name>
</gene>
<proteinExistence type="predicted"/>
<accession>A0A6J5M4F7</accession>
<name>A0A6J5M4F7_9CAUD</name>
<sequence>MKAQRHSDTSLAAAKAIKPNSAALRAAVLNVIAARGSATDEEIQIELGIPGDTQRPRRVELCEVGRVVDSGLRRRTKRGRLAAVWIIKPEWWG</sequence>